<keyword evidence="2" id="KW-1185">Reference proteome</keyword>
<dbReference type="PANTHER" id="PTHR10763">
    <property type="entry name" value="CELL DIVISION CONTROL PROTEIN 6-RELATED"/>
    <property type="match status" value="1"/>
</dbReference>
<protein>
    <submittedName>
        <fullName evidence="1">Uncharacterized protein</fullName>
    </submittedName>
</protein>
<gene>
    <name evidence="1" type="ORF">J5N97_012608</name>
</gene>
<dbReference type="GO" id="GO:0033314">
    <property type="term" value="P:mitotic DNA replication checkpoint signaling"/>
    <property type="evidence" value="ECO:0007669"/>
    <property type="project" value="TreeGrafter"/>
</dbReference>
<dbReference type="AlphaFoldDB" id="A0A9D5HHY4"/>
<evidence type="ECO:0000313" key="1">
    <source>
        <dbReference type="EMBL" id="KAJ0977134.1"/>
    </source>
</evidence>
<sequence>MHALQKSEILLCSSSRHTTLFEAYATWAYDDFIVDEMDYLITKDQAVLHDLFMLSTPPYSRCILIGIANAIDLADRFLPRLEPLNCKPTVVTFYAYSKAQILKIIQQRLSVLGQYVFFVEEGACVGEEVVLEEDEVVVAAVGKAKELVLGRRKQ</sequence>
<dbReference type="OrthoDB" id="1926878at2759"/>
<reference evidence="1" key="2">
    <citation type="journal article" date="2022" name="Hortic Res">
        <title>The genome of Dioscorea zingiberensis sheds light on the biosynthesis, origin and evolution of the medicinally important diosgenin saponins.</title>
        <authorList>
            <person name="Li Y."/>
            <person name="Tan C."/>
            <person name="Li Z."/>
            <person name="Guo J."/>
            <person name="Li S."/>
            <person name="Chen X."/>
            <person name="Wang C."/>
            <person name="Dai X."/>
            <person name="Yang H."/>
            <person name="Song W."/>
            <person name="Hou L."/>
            <person name="Xu J."/>
            <person name="Tong Z."/>
            <person name="Xu A."/>
            <person name="Yuan X."/>
            <person name="Wang W."/>
            <person name="Yang Q."/>
            <person name="Chen L."/>
            <person name="Sun Z."/>
            <person name="Wang K."/>
            <person name="Pan B."/>
            <person name="Chen J."/>
            <person name="Bao Y."/>
            <person name="Liu F."/>
            <person name="Qi X."/>
            <person name="Gang D.R."/>
            <person name="Wen J."/>
            <person name="Li J."/>
        </authorList>
    </citation>
    <scope>NUCLEOTIDE SEQUENCE</scope>
    <source>
        <strain evidence="1">Dzin_1.0</strain>
    </source>
</reference>
<proteinExistence type="predicted"/>
<comment type="caution">
    <text evidence="1">The sequence shown here is derived from an EMBL/GenBank/DDBJ whole genome shotgun (WGS) entry which is preliminary data.</text>
</comment>
<reference evidence="1" key="1">
    <citation type="submission" date="2021-03" db="EMBL/GenBank/DDBJ databases">
        <authorList>
            <person name="Li Z."/>
            <person name="Yang C."/>
        </authorList>
    </citation>
    <scope>NUCLEOTIDE SEQUENCE</scope>
    <source>
        <strain evidence="1">Dzin_1.0</strain>
        <tissue evidence="1">Leaf</tissue>
    </source>
</reference>
<name>A0A9D5HHY4_9LILI</name>
<accession>A0A9D5HHY4</accession>
<dbReference type="PANTHER" id="PTHR10763:SF26">
    <property type="entry name" value="CELL DIVISION CONTROL PROTEIN 6 HOMOLOG"/>
    <property type="match status" value="1"/>
</dbReference>
<dbReference type="InterPro" id="IPR050311">
    <property type="entry name" value="ORC1/CDC6"/>
</dbReference>
<dbReference type="InterPro" id="IPR027417">
    <property type="entry name" value="P-loop_NTPase"/>
</dbReference>
<dbReference type="GO" id="GO:0005634">
    <property type="term" value="C:nucleus"/>
    <property type="evidence" value="ECO:0007669"/>
    <property type="project" value="TreeGrafter"/>
</dbReference>
<evidence type="ECO:0000313" key="2">
    <source>
        <dbReference type="Proteomes" id="UP001085076"/>
    </source>
</evidence>
<dbReference type="SUPFAM" id="SSF52540">
    <property type="entry name" value="P-loop containing nucleoside triphosphate hydrolases"/>
    <property type="match status" value="1"/>
</dbReference>
<dbReference type="GO" id="GO:0003688">
    <property type="term" value="F:DNA replication origin binding"/>
    <property type="evidence" value="ECO:0007669"/>
    <property type="project" value="TreeGrafter"/>
</dbReference>
<dbReference type="EMBL" id="JAGGNH010000003">
    <property type="protein sequence ID" value="KAJ0977134.1"/>
    <property type="molecule type" value="Genomic_DNA"/>
</dbReference>
<organism evidence="1 2">
    <name type="scientific">Dioscorea zingiberensis</name>
    <dbReference type="NCBI Taxonomy" id="325984"/>
    <lineage>
        <taxon>Eukaryota</taxon>
        <taxon>Viridiplantae</taxon>
        <taxon>Streptophyta</taxon>
        <taxon>Embryophyta</taxon>
        <taxon>Tracheophyta</taxon>
        <taxon>Spermatophyta</taxon>
        <taxon>Magnoliopsida</taxon>
        <taxon>Liliopsida</taxon>
        <taxon>Dioscoreales</taxon>
        <taxon>Dioscoreaceae</taxon>
        <taxon>Dioscorea</taxon>
    </lineage>
</organism>
<dbReference type="Gene3D" id="3.40.50.300">
    <property type="entry name" value="P-loop containing nucleotide triphosphate hydrolases"/>
    <property type="match status" value="1"/>
</dbReference>
<dbReference type="Proteomes" id="UP001085076">
    <property type="component" value="Miscellaneous, Linkage group lg03"/>
</dbReference>
<dbReference type="GO" id="GO:0006270">
    <property type="term" value="P:DNA replication initiation"/>
    <property type="evidence" value="ECO:0007669"/>
    <property type="project" value="TreeGrafter"/>
</dbReference>